<feature type="coiled-coil region" evidence="1">
    <location>
        <begin position="46"/>
        <end position="78"/>
    </location>
</feature>
<dbReference type="InterPro" id="IPR023614">
    <property type="entry name" value="Porin_dom_sf"/>
</dbReference>
<keyword evidence="3" id="KW-1185">Reference proteome</keyword>
<evidence type="ECO:0008006" key="4">
    <source>
        <dbReference type="Google" id="ProtNLM"/>
    </source>
</evidence>
<proteinExistence type="predicted"/>
<keyword evidence="1" id="KW-0175">Coiled coil</keyword>
<evidence type="ECO:0000313" key="2">
    <source>
        <dbReference type="EMBL" id="QJA06533.1"/>
    </source>
</evidence>
<accession>A0A6H1WTK1</accession>
<dbReference type="Proteomes" id="UP000501253">
    <property type="component" value="Chromosome"/>
</dbReference>
<reference evidence="2 3" key="1">
    <citation type="submission" date="2019-08" db="EMBL/GenBank/DDBJ databases">
        <title>Complete genome sequence of Thermosulfurimonas marina SU872T, an anaerobic thermophilic chemolithoautotrophic bacterium isolated from a shallow marine hydrothermal vent.</title>
        <authorList>
            <person name="Allioux M."/>
            <person name="Jebbar M."/>
            <person name="Slobodkina G."/>
            <person name="Slobodkin A."/>
            <person name="Moalic Y."/>
            <person name="Frolova A."/>
            <person name="Shao Z."/>
            <person name="Alain K."/>
        </authorList>
    </citation>
    <scope>NUCLEOTIDE SEQUENCE [LARGE SCALE GENOMIC DNA]</scope>
    <source>
        <strain evidence="2 3">SU872</strain>
    </source>
</reference>
<dbReference type="EMBL" id="CP042909">
    <property type="protein sequence ID" value="QJA06533.1"/>
    <property type="molecule type" value="Genomic_DNA"/>
</dbReference>
<dbReference type="SUPFAM" id="SSF56935">
    <property type="entry name" value="Porins"/>
    <property type="match status" value="1"/>
</dbReference>
<evidence type="ECO:0000313" key="3">
    <source>
        <dbReference type="Proteomes" id="UP000501253"/>
    </source>
</evidence>
<dbReference type="RefSeq" id="WP_168719884.1">
    <property type="nucleotide sequence ID" value="NZ_CP042909.1"/>
</dbReference>
<protein>
    <recommendedName>
        <fullName evidence="4">Porin</fullName>
    </recommendedName>
</protein>
<dbReference type="AlphaFoldDB" id="A0A6H1WTK1"/>
<name>A0A6H1WTK1_9BACT</name>
<sequence length="477" mass="54409">MKTGVRWLVGLLAVVLLAAFGYAPVRAAQIDDPLLRVLVRKGILTEEEALEIKKEAELEAQKQKEEVAKAAAEKVAKEGLALPKALRGVKFGTLTYLDYTNGYGPFDNGKEEGQSYFTVMRAYFNFKKKINSWLSFRFTPDIHPGNERSYDLRIKYAYAQFKLPDFGFLTDLKMEFGQGHFPWLDFEEHINPYRMQGCMPREFFGTFNSADRGVSIAGNLGGKLDADFVKRLTAHYPIYNHYAGKYGTFWLSYMNGSGYSSEEVNENKAVELRLTLRPFPHSTSGMFPLAGLQFSYFGIYGEGNRAVAGLGDPDYTVNLFMLSYQHPWFMVAAQYSTSTGNNNGKWVVQRPSGKMEELDTELYSIYADFTLPVFNEKLHLYARWDHFDPNDTGDYLDTDYGRIPDSNDEADHYILALAYYLTGKNILMLSAEWVNFDKYYRIGDTGYFNEHWGAYNPSGPINLDDGFRIQTVLQISF</sequence>
<gene>
    <name evidence="2" type="ORF">FVE67_06870</name>
</gene>
<dbReference type="Gene3D" id="2.40.160.10">
    <property type="entry name" value="Porin"/>
    <property type="match status" value="1"/>
</dbReference>
<evidence type="ECO:0000256" key="1">
    <source>
        <dbReference type="SAM" id="Coils"/>
    </source>
</evidence>
<organism evidence="2 3">
    <name type="scientific">Thermosulfurimonas marina</name>
    <dbReference type="NCBI Taxonomy" id="2047767"/>
    <lineage>
        <taxon>Bacteria</taxon>
        <taxon>Pseudomonadati</taxon>
        <taxon>Thermodesulfobacteriota</taxon>
        <taxon>Thermodesulfobacteria</taxon>
        <taxon>Thermodesulfobacteriales</taxon>
        <taxon>Thermodesulfobacteriaceae</taxon>
        <taxon>Thermosulfurimonas</taxon>
    </lineage>
</organism>
<dbReference type="KEGG" id="tmai:FVE67_06870"/>